<dbReference type="EMBL" id="WJHE01000557">
    <property type="protein sequence ID" value="MST33318.1"/>
    <property type="molecule type" value="Genomic_DNA"/>
</dbReference>
<keyword evidence="5" id="KW-0573">Peptidoglycan synthesis</keyword>
<dbReference type="PRINTS" id="PR01806">
    <property type="entry name" value="VIRFACTRMVIN"/>
</dbReference>
<keyword evidence="4" id="KW-0133">Cell shape</keyword>
<gene>
    <name evidence="9" type="primary">murJ</name>
    <name evidence="9" type="ORF">GHK86_11390</name>
</gene>
<evidence type="ECO:0000256" key="6">
    <source>
        <dbReference type="ARBA" id="ARBA00022989"/>
    </source>
</evidence>
<evidence type="ECO:0000256" key="8">
    <source>
        <dbReference type="SAM" id="Phobius"/>
    </source>
</evidence>
<comment type="caution">
    <text evidence="9">The sequence shown here is derived from an EMBL/GenBank/DDBJ whole genome shotgun (WGS) entry which is preliminary data.</text>
</comment>
<organism evidence="9 10">
    <name type="scientific">Acidiferrimicrobium australe</name>
    <dbReference type="NCBI Taxonomy" id="2664430"/>
    <lineage>
        <taxon>Bacteria</taxon>
        <taxon>Bacillati</taxon>
        <taxon>Actinomycetota</taxon>
        <taxon>Acidimicrobiia</taxon>
        <taxon>Acidimicrobiales</taxon>
        <taxon>Acidimicrobiaceae</taxon>
        <taxon>Acidiferrimicrobium</taxon>
    </lineage>
</organism>
<feature type="transmembrane region" description="Helical" evidence="8">
    <location>
        <begin position="429"/>
        <end position="451"/>
    </location>
</feature>
<feature type="transmembrane region" description="Helical" evidence="8">
    <location>
        <begin position="331"/>
        <end position="351"/>
    </location>
</feature>
<dbReference type="Pfam" id="PF03023">
    <property type="entry name" value="MurJ"/>
    <property type="match status" value="1"/>
</dbReference>
<protein>
    <submittedName>
        <fullName evidence="9">Murein biosynthesis integral membrane protein MurJ</fullName>
    </submittedName>
</protein>
<feature type="transmembrane region" description="Helical" evidence="8">
    <location>
        <begin position="136"/>
        <end position="157"/>
    </location>
</feature>
<evidence type="ECO:0000256" key="2">
    <source>
        <dbReference type="ARBA" id="ARBA00022475"/>
    </source>
</evidence>
<proteinExistence type="predicted"/>
<feature type="transmembrane region" description="Helical" evidence="8">
    <location>
        <begin position="61"/>
        <end position="80"/>
    </location>
</feature>
<feature type="transmembrane region" description="Helical" evidence="8">
    <location>
        <begin position="253"/>
        <end position="278"/>
    </location>
</feature>
<evidence type="ECO:0000313" key="10">
    <source>
        <dbReference type="Proteomes" id="UP000437736"/>
    </source>
</evidence>
<keyword evidence="10" id="KW-1185">Reference proteome</keyword>
<dbReference type="Proteomes" id="UP000437736">
    <property type="component" value="Unassembled WGS sequence"/>
</dbReference>
<feature type="transmembrane region" description="Helical" evidence="8">
    <location>
        <begin position="209"/>
        <end position="232"/>
    </location>
</feature>
<keyword evidence="2" id="KW-1003">Cell membrane</keyword>
<feature type="transmembrane region" description="Helical" evidence="8">
    <location>
        <begin position="92"/>
        <end position="116"/>
    </location>
</feature>
<evidence type="ECO:0000256" key="5">
    <source>
        <dbReference type="ARBA" id="ARBA00022984"/>
    </source>
</evidence>
<dbReference type="InterPro" id="IPR051050">
    <property type="entry name" value="Lipid_II_flippase_MurJ/MviN"/>
</dbReference>
<dbReference type="InterPro" id="IPR004268">
    <property type="entry name" value="MurJ"/>
</dbReference>
<feature type="transmembrane region" description="Helical" evidence="8">
    <location>
        <begin position="467"/>
        <end position="485"/>
    </location>
</feature>
<evidence type="ECO:0000256" key="3">
    <source>
        <dbReference type="ARBA" id="ARBA00022692"/>
    </source>
</evidence>
<sequence length="541" mass="57289">PARPAVARRRRSLGADTSVLAAGTLLSRLTGFLRVMVVIYLLGVGHLADAYNFANAVPNTLYDLLLGGVLAATLIPLFVDELRAEGSGRGDGGIQAVLGVIAVALVGFSLLLWLLAPEVAHFYLLLSSSRLKGAELSVATRLLQLFAPQIFFLGAIVVSEALLQARRRFAAAAFSPVANNLIAIAALLATGLVARHLSVGAFAHGRTGLLVLGVGTTVGYMVQFLVQVPAMVRAGVWRWPRWAPRHPAVRRMLGLSSWLIGVVVANQIAYNLVAVIALRHKGGFTVYTAAFQFFQLPYALFAVSIASAIMPDLAERWSDRDHVAFLRRVILGVRTIFAVLVPAAVGYAIVARPVIQLLAHHGAVSANETEPIGTTLLAFAVCLPGFSLYLPLVRALQAMKNTRAMFFVYALENGLTVALAFPLDRALGVPGLALAWAAPYTLASIAVVVYLHRHVGNLGGVFTGRTLVRVTLATAAMAVVMGVVGRALPHHGGDPVLAARLVAEILGGGVTFAAMARLLGISELEVVLGPVLRRLRPAAQG</sequence>
<keyword evidence="3 8" id="KW-0812">Transmembrane</keyword>
<dbReference type="PANTHER" id="PTHR47019">
    <property type="entry name" value="LIPID II FLIPPASE MURJ"/>
    <property type="match status" value="1"/>
</dbReference>
<feature type="transmembrane region" description="Helical" evidence="8">
    <location>
        <begin position="497"/>
        <end position="519"/>
    </location>
</feature>
<accession>A0ABW9QUE5</accession>
<feature type="transmembrane region" description="Helical" evidence="8">
    <location>
        <begin position="20"/>
        <end position="41"/>
    </location>
</feature>
<name>A0ABW9QUE5_9ACTN</name>
<feature type="transmembrane region" description="Helical" evidence="8">
    <location>
        <begin position="404"/>
        <end position="423"/>
    </location>
</feature>
<feature type="transmembrane region" description="Helical" evidence="8">
    <location>
        <begin position="371"/>
        <end position="392"/>
    </location>
</feature>
<dbReference type="PANTHER" id="PTHR47019:SF1">
    <property type="entry name" value="LIPID II FLIPPASE MURJ"/>
    <property type="match status" value="1"/>
</dbReference>
<keyword evidence="7 8" id="KW-0472">Membrane</keyword>
<evidence type="ECO:0000256" key="7">
    <source>
        <dbReference type="ARBA" id="ARBA00023136"/>
    </source>
</evidence>
<comment type="subcellular location">
    <subcellularLocation>
        <location evidence="1">Cell membrane</location>
        <topology evidence="1">Multi-pass membrane protein</topology>
    </subcellularLocation>
</comment>
<dbReference type="NCBIfam" id="TIGR01695">
    <property type="entry name" value="murJ_mviN"/>
    <property type="match status" value="1"/>
</dbReference>
<feature type="non-terminal residue" evidence="9">
    <location>
        <position position="1"/>
    </location>
</feature>
<evidence type="ECO:0000256" key="1">
    <source>
        <dbReference type="ARBA" id="ARBA00004651"/>
    </source>
</evidence>
<feature type="transmembrane region" description="Helical" evidence="8">
    <location>
        <begin position="284"/>
        <end position="310"/>
    </location>
</feature>
<feature type="transmembrane region" description="Helical" evidence="8">
    <location>
        <begin position="169"/>
        <end position="189"/>
    </location>
</feature>
<keyword evidence="6 8" id="KW-1133">Transmembrane helix</keyword>
<reference evidence="9 10" key="1">
    <citation type="submission" date="2019-11" db="EMBL/GenBank/DDBJ databases">
        <title>Acidiferrimicrobium australis gen. nov., sp. nov., an acidophilic and obligately heterotrophic, member of the Actinobacteria that catalyses dissimilatory oxido- reduction of iron isolated from metal-rich acidic water in Chile.</title>
        <authorList>
            <person name="Gonzalez D."/>
            <person name="Huber K."/>
            <person name="Hedrich S."/>
            <person name="Rojas-Villalobos C."/>
            <person name="Quatrini R."/>
            <person name="Dinamarca M.A."/>
            <person name="Schwarz A."/>
            <person name="Canales C."/>
            <person name="Nancucheo I."/>
        </authorList>
    </citation>
    <scope>NUCLEOTIDE SEQUENCE [LARGE SCALE GENOMIC DNA]</scope>
    <source>
        <strain evidence="9 10">USS-CCA1</strain>
    </source>
</reference>
<evidence type="ECO:0000256" key="4">
    <source>
        <dbReference type="ARBA" id="ARBA00022960"/>
    </source>
</evidence>
<evidence type="ECO:0000313" key="9">
    <source>
        <dbReference type="EMBL" id="MST33318.1"/>
    </source>
</evidence>